<organism evidence="7 8">
    <name type="scientific">Sphingomonas crocodyli</name>
    <dbReference type="NCBI Taxonomy" id="1979270"/>
    <lineage>
        <taxon>Bacteria</taxon>
        <taxon>Pseudomonadati</taxon>
        <taxon>Pseudomonadota</taxon>
        <taxon>Alphaproteobacteria</taxon>
        <taxon>Sphingomonadales</taxon>
        <taxon>Sphingomonadaceae</taxon>
        <taxon>Sphingomonas</taxon>
    </lineage>
</organism>
<evidence type="ECO:0000256" key="4">
    <source>
        <dbReference type="SAM" id="MobiDB-lite"/>
    </source>
</evidence>
<dbReference type="GO" id="GO:0003755">
    <property type="term" value="F:peptidyl-prolyl cis-trans isomerase activity"/>
    <property type="evidence" value="ECO:0007669"/>
    <property type="project" value="UniProtKB-KW"/>
</dbReference>
<evidence type="ECO:0000256" key="2">
    <source>
        <dbReference type="ARBA" id="ARBA00023110"/>
    </source>
</evidence>
<dbReference type="SUPFAM" id="SSF50891">
    <property type="entry name" value="Cyclophilin-like"/>
    <property type="match status" value="1"/>
</dbReference>
<dbReference type="PANTHER" id="PTHR43246">
    <property type="entry name" value="PEPTIDYL-PROLYL CIS-TRANS ISOMERASE CYP38, CHLOROPLASTIC"/>
    <property type="match status" value="1"/>
</dbReference>
<evidence type="ECO:0000313" key="8">
    <source>
        <dbReference type="Proteomes" id="UP000282971"/>
    </source>
</evidence>
<feature type="chain" id="PRO_5019307471" description="peptidylprolyl isomerase" evidence="5">
    <location>
        <begin position="20"/>
        <end position="225"/>
    </location>
</feature>
<reference evidence="7 8" key="1">
    <citation type="submission" date="2019-01" db="EMBL/GenBank/DDBJ databases">
        <authorList>
            <person name="Chen W.-M."/>
        </authorList>
    </citation>
    <scope>NUCLEOTIDE SEQUENCE [LARGE SCALE GENOMIC DNA]</scope>
    <source>
        <strain evidence="7 8">CCP-7</strain>
    </source>
</reference>
<evidence type="ECO:0000256" key="5">
    <source>
        <dbReference type="SAM" id="SignalP"/>
    </source>
</evidence>
<feature type="signal peptide" evidence="5">
    <location>
        <begin position="1"/>
        <end position="19"/>
    </location>
</feature>
<proteinExistence type="predicted"/>
<keyword evidence="5" id="KW-0732">Signal</keyword>
<evidence type="ECO:0000256" key="1">
    <source>
        <dbReference type="ARBA" id="ARBA00013194"/>
    </source>
</evidence>
<dbReference type="Gene3D" id="2.40.100.10">
    <property type="entry name" value="Cyclophilin-like"/>
    <property type="match status" value="1"/>
</dbReference>
<dbReference type="PROSITE" id="PS50072">
    <property type="entry name" value="CSA_PPIASE_2"/>
    <property type="match status" value="1"/>
</dbReference>
<dbReference type="EMBL" id="SACN01000005">
    <property type="protein sequence ID" value="RVT89509.1"/>
    <property type="molecule type" value="Genomic_DNA"/>
</dbReference>
<dbReference type="RefSeq" id="WP_127746647.1">
    <property type="nucleotide sequence ID" value="NZ_SACN01000005.1"/>
</dbReference>
<feature type="domain" description="PPIase cyclophilin-type" evidence="6">
    <location>
        <begin position="61"/>
        <end position="225"/>
    </location>
</feature>
<dbReference type="InterPro" id="IPR002130">
    <property type="entry name" value="Cyclophilin-type_PPIase_dom"/>
</dbReference>
<dbReference type="EC" id="5.2.1.8" evidence="1"/>
<dbReference type="InterPro" id="IPR029000">
    <property type="entry name" value="Cyclophilin-like_dom_sf"/>
</dbReference>
<evidence type="ECO:0000259" key="6">
    <source>
        <dbReference type="PROSITE" id="PS50072"/>
    </source>
</evidence>
<name>A0A437LVU5_9SPHN</name>
<accession>A0A437LVU5</accession>
<dbReference type="Pfam" id="PF00160">
    <property type="entry name" value="Pro_isomerase"/>
    <property type="match status" value="1"/>
</dbReference>
<keyword evidence="3 7" id="KW-0413">Isomerase</keyword>
<feature type="region of interest" description="Disordered" evidence="4">
    <location>
        <begin position="28"/>
        <end position="51"/>
    </location>
</feature>
<protein>
    <recommendedName>
        <fullName evidence="1">peptidylprolyl isomerase</fullName>
        <ecNumber evidence="1">5.2.1.8</ecNumber>
    </recommendedName>
</protein>
<dbReference type="Proteomes" id="UP000282971">
    <property type="component" value="Unassembled WGS sequence"/>
</dbReference>
<evidence type="ECO:0000256" key="3">
    <source>
        <dbReference type="ARBA" id="ARBA00023235"/>
    </source>
</evidence>
<dbReference type="InterPro" id="IPR044665">
    <property type="entry name" value="E_coli_cyclophilin_A-like"/>
</dbReference>
<keyword evidence="8" id="KW-1185">Reference proteome</keyword>
<keyword evidence="2" id="KW-0697">Rotamase</keyword>
<sequence length="225" mass="23426">MIRIALAAALALVSTAAVAQEATTQAAPDAAPAPVATPAPPPGPPPQRAGTVRVTLTTSEGPILIELDKDKAPITVANFLKYVDTKRYDGKTFYRVVPVPGLTDQGLVQGGMKFDPRQMFPPIAHEPTTKTGLSHTSGTISMGRNAPGSATSEFFIIVGDMDYMNANPSQPGDNQGYAAFGHVVAGLDNVKKILASPVSPTDGPPGMKGQFLVKPVKIVTARRAG</sequence>
<evidence type="ECO:0000313" key="7">
    <source>
        <dbReference type="EMBL" id="RVT89509.1"/>
    </source>
</evidence>
<dbReference type="AlphaFoldDB" id="A0A437LVU5"/>
<gene>
    <name evidence="7" type="ORF">EOD43_22390</name>
</gene>
<comment type="caution">
    <text evidence="7">The sequence shown here is derived from an EMBL/GenBank/DDBJ whole genome shotgun (WGS) entry which is preliminary data.</text>
</comment>
<dbReference type="OrthoDB" id="9807797at2"/>
<feature type="compositionally biased region" description="Pro residues" evidence="4">
    <location>
        <begin position="35"/>
        <end position="47"/>
    </location>
</feature>